<dbReference type="OrthoDB" id="2585681at2"/>
<gene>
    <name evidence="5" type="ORF">GJV77_11600</name>
</gene>
<dbReference type="InterPro" id="IPR020449">
    <property type="entry name" value="Tscrpt_reg_AraC-type_HTH"/>
</dbReference>
<keyword evidence="6" id="KW-1185">Reference proteome</keyword>
<dbReference type="PRINTS" id="PR00032">
    <property type="entry name" value="HTHARAC"/>
</dbReference>
<organism evidence="5 6">
    <name type="scientific">Myroides pelagicus</name>
    <dbReference type="NCBI Taxonomy" id="270914"/>
    <lineage>
        <taxon>Bacteria</taxon>
        <taxon>Pseudomonadati</taxon>
        <taxon>Bacteroidota</taxon>
        <taxon>Flavobacteriia</taxon>
        <taxon>Flavobacteriales</taxon>
        <taxon>Flavobacteriaceae</taxon>
        <taxon>Myroides</taxon>
    </lineage>
</organism>
<sequence length="288" mass="33789">MFNHNIRSCSISYFTQRNSSLFMTNVSDISYNFPLLIHNFVAQFYMFLVLSDGEYEVSVNEFTLSNQDQTIIIIKPGDYAQLQFNQCSGYAVVFDDSFFSQRYHENNLRLFDFFQPGALPYGRLGRDHLLKLKSMLEFMLDEYQSSNGHKETVLRSYLNILLFSFKQVETLSVSLTKPVAKMVNEKVFEFVTLVDEYYKEAKTPSFYADKLCVTPNYLNKLCKQERGVTAGHIVRQRIMIEAKRLLRFTSFTIKEVANELCFDSTSYFVTFFKKFEGKTPEEYRKYIV</sequence>
<dbReference type="PANTHER" id="PTHR43280">
    <property type="entry name" value="ARAC-FAMILY TRANSCRIPTIONAL REGULATOR"/>
    <property type="match status" value="1"/>
</dbReference>
<accession>A0A7K1GNQ2</accession>
<dbReference type="Gene3D" id="1.10.10.60">
    <property type="entry name" value="Homeodomain-like"/>
    <property type="match status" value="1"/>
</dbReference>
<dbReference type="SMART" id="SM00342">
    <property type="entry name" value="HTH_ARAC"/>
    <property type="match status" value="1"/>
</dbReference>
<dbReference type="PANTHER" id="PTHR43280:SF32">
    <property type="entry name" value="TRANSCRIPTIONAL REGULATORY PROTEIN"/>
    <property type="match status" value="1"/>
</dbReference>
<dbReference type="Pfam" id="PF12833">
    <property type="entry name" value="HTH_18"/>
    <property type="match status" value="1"/>
</dbReference>
<evidence type="ECO:0000256" key="2">
    <source>
        <dbReference type="ARBA" id="ARBA00023125"/>
    </source>
</evidence>
<dbReference type="GO" id="GO:0003700">
    <property type="term" value="F:DNA-binding transcription factor activity"/>
    <property type="evidence" value="ECO:0007669"/>
    <property type="project" value="InterPro"/>
</dbReference>
<evidence type="ECO:0000259" key="4">
    <source>
        <dbReference type="PROSITE" id="PS01124"/>
    </source>
</evidence>
<dbReference type="SUPFAM" id="SSF46689">
    <property type="entry name" value="Homeodomain-like"/>
    <property type="match status" value="1"/>
</dbReference>
<dbReference type="PROSITE" id="PS01124">
    <property type="entry name" value="HTH_ARAC_FAMILY_2"/>
    <property type="match status" value="1"/>
</dbReference>
<protein>
    <submittedName>
        <fullName evidence="5">Helix-turn-helix domain-containing protein</fullName>
    </submittedName>
</protein>
<proteinExistence type="predicted"/>
<dbReference type="GO" id="GO:0043565">
    <property type="term" value="F:sequence-specific DNA binding"/>
    <property type="evidence" value="ECO:0007669"/>
    <property type="project" value="InterPro"/>
</dbReference>
<dbReference type="InterPro" id="IPR018060">
    <property type="entry name" value="HTH_AraC"/>
</dbReference>
<dbReference type="InterPro" id="IPR009057">
    <property type="entry name" value="Homeodomain-like_sf"/>
</dbReference>
<dbReference type="RefSeq" id="WP_155036524.1">
    <property type="nucleotide sequence ID" value="NZ_WMJY01000030.1"/>
</dbReference>
<evidence type="ECO:0000313" key="5">
    <source>
        <dbReference type="EMBL" id="MTH30542.1"/>
    </source>
</evidence>
<dbReference type="EMBL" id="WMJY01000030">
    <property type="protein sequence ID" value="MTH30542.1"/>
    <property type="molecule type" value="Genomic_DNA"/>
</dbReference>
<keyword evidence="1" id="KW-0805">Transcription regulation</keyword>
<evidence type="ECO:0000256" key="1">
    <source>
        <dbReference type="ARBA" id="ARBA00023015"/>
    </source>
</evidence>
<evidence type="ECO:0000256" key="3">
    <source>
        <dbReference type="ARBA" id="ARBA00023163"/>
    </source>
</evidence>
<dbReference type="AlphaFoldDB" id="A0A7K1GNQ2"/>
<name>A0A7K1GNQ2_9FLAO</name>
<comment type="caution">
    <text evidence="5">The sequence shown here is derived from an EMBL/GenBank/DDBJ whole genome shotgun (WGS) entry which is preliminary data.</text>
</comment>
<keyword evidence="3" id="KW-0804">Transcription</keyword>
<evidence type="ECO:0000313" key="6">
    <source>
        <dbReference type="Proteomes" id="UP000488936"/>
    </source>
</evidence>
<dbReference type="Proteomes" id="UP000488936">
    <property type="component" value="Unassembled WGS sequence"/>
</dbReference>
<reference evidence="5 6" key="1">
    <citation type="journal article" date="2006" name="Int. J. Syst. Evol. Microbiol.">
        <title>Myroides pelagicus sp. nov., isolated from seawater in Thailand.</title>
        <authorList>
            <person name="Yoon J."/>
            <person name="Maneerat S."/>
            <person name="Kawai F."/>
            <person name="Yokota A."/>
        </authorList>
    </citation>
    <scope>NUCLEOTIDE SEQUENCE [LARGE SCALE GENOMIC DNA]</scope>
    <source>
        <strain evidence="5 6">SM1T</strain>
    </source>
</reference>
<feature type="domain" description="HTH araC/xylS-type" evidence="4">
    <location>
        <begin position="188"/>
        <end position="286"/>
    </location>
</feature>
<keyword evidence="2" id="KW-0238">DNA-binding</keyword>